<feature type="compositionally biased region" description="Polar residues" evidence="2">
    <location>
        <begin position="764"/>
        <end position="774"/>
    </location>
</feature>
<reference evidence="3" key="1">
    <citation type="submission" date="2016-10" db="EMBL/GenBank/DDBJ databases">
        <authorList>
            <person name="Benchimol M."/>
            <person name="Almeida L.G."/>
            <person name="Vasconcelos A.T."/>
            <person name="Perreira-Neves A."/>
            <person name="Rosa I.A."/>
            <person name="Tasca T."/>
            <person name="Bogo M.R."/>
            <person name="de Souza W."/>
        </authorList>
    </citation>
    <scope>NUCLEOTIDE SEQUENCE [LARGE SCALE GENOMIC DNA]</scope>
    <source>
        <strain evidence="3">K</strain>
    </source>
</reference>
<gene>
    <name evidence="3" type="ORF">TRFO_25353</name>
</gene>
<evidence type="ECO:0000256" key="1">
    <source>
        <dbReference type="SAM" id="Coils"/>
    </source>
</evidence>
<feature type="region of interest" description="Disordered" evidence="2">
    <location>
        <begin position="738"/>
        <end position="833"/>
    </location>
</feature>
<keyword evidence="4" id="KW-1185">Reference proteome</keyword>
<dbReference type="OrthoDB" id="6351660at2759"/>
<dbReference type="VEuPathDB" id="TrichDB:TRFO_25353"/>
<feature type="coiled-coil region" evidence="1">
    <location>
        <begin position="1178"/>
        <end position="1233"/>
    </location>
</feature>
<feature type="coiled-coil region" evidence="1">
    <location>
        <begin position="18"/>
        <end position="165"/>
    </location>
</feature>
<accession>A0A1J4K6K5</accession>
<protein>
    <submittedName>
        <fullName evidence="3">Uncharacterized protein</fullName>
    </submittedName>
</protein>
<proteinExistence type="predicted"/>
<organism evidence="3 4">
    <name type="scientific">Tritrichomonas foetus</name>
    <dbReference type="NCBI Taxonomy" id="1144522"/>
    <lineage>
        <taxon>Eukaryota</taxon>
        <taxon>Metamonada</taxon>
        <taxon>Parabasalia</taxon>
        <taxon>Tritrichomonadida</taxon>
        <taxon>Tritrichomonadidae</taxon>
        <taxon>Tritrichomonas</taxon>
    </lineage>
</organism>
<name>A0A1J4K6K5_9EUKA</name>
<sequence length="1245" mass="145406">MLEPHMEQMMNQLVGEVENQYIHQLEEANQKIRHLEDQLEIYKNNTNYVSKEDYDQLQQRLRTEQNDHMQANRELRSLETRLQEQINKTERLEYDLKRQNNDATSSVQQIKQKDDQIKDLRKQIDSFQALSLKYRQETMDFMADNKKLESDYRRLEAHITDLDAALSLVSQRNEDLTKALTESHDQLIHVQSDLNDEIEKNATLEHAINFMKNRKDKNVEDMNDSFPDFGKQKEESGMNIQQELIAAKHEIAAMKAQIDHYKEVEANNVRLEVALKKRTKQLESVNQLFDDKQMEAESYRAATEELQLKIIDYQDQLKHISNNYEVRMEYLKEQSEIHQKRADELFNLISSLEETNSELDGKLFEVRKRLEMYETGIYGLPEAISEMNHFKKMVSIRDAQLADIIHEINFYQKTITLLEKEFPKEFDFEAFYKKVDEGLSQIEIDKTEGRAVSLLDKAIAMHKTAQLGNIKVILGNENRPNKTVYYKVENGALTKLEDPKKVVDELTAVDPLEMTKNLQQEEELASESSIASYSSHKNPENDQLNEKFNDHKRQIVIPPKSKKYVGKGKFKKEKKENPTLNIAPECKDVETQFPEEIYYRRRSSLYGISHPLDQEIHQRPTRPFNEYDLNDEDMIGNLQRNYELAKKERNDLQNKLNLYQAEYETAQYELQRLRAQFQQSPGLNPHQQMNPNMNPQMQPNMMLNMMQPGMSMMPPMMNPNLMQNGVSDQQMMEMQMMQQLYQQQQQEQGHGNNENQENQPAVIQPSNSPSSPRKINSKNHSSDSENLLSPSTSSPSSNKAKGILQHIHDSNEETKKQNKVFSPKKNPQMNSPRMSFDYHNMQVMLQQQQQQQLSQQLQQNSQISPFNSFSQLRLGQLAPAPQMMSKPETKETFVQHAETPLAGITLYLKKSVDWAIECPRPPPLTFISNSETFQLPTPEELEIINAKRNALKNEVEALLKKAAEDKQTYEDALSTVKQRDQALIELQQTIKTLEKQLAEQREAFQERLLGYKNEAERFVDAIRTEKNDIDGFDAARNSTDIPDRDNDLSKVSIRLHELESSNNQLRLELQDSQESTKLLHRRNKMLKQKMEEMEAEKREIVGRFSGNEKQQSLNGYASKLKMRYNEMKKNYEDLQVEYEELKRTKNTRFDPLMMSRVIDRAVDRSENTLTDKQIVTRMKNAELRAENLRVRNEEMHLLLGKANNTIDRLNQLLTRKESQLTGFHEQIADLRQQVALLQGKKTVSA</sequence>
<evidence type="ECO:0000313" key="4">
    <source>
        <dbReference type="Proteomes" id="UP000179807"/>
    </source>
</evidence>
<feature type="compositionally biased region" description="Low complexity" evidence="2">
    <location>
        <begin position="784"/>
        <end position="798"/>
    </location>
</feature>
<feature type="coiled-coil region" evidence="1">
    <location>
        <begin position="941"/>
        <end position="1014"/>
    </location>
</feature>
<comment type="caution">
    <text evidence="3">The sequence shown here is derived from an EMBL/GenBank/DDBJ whole genome shotgun (WGS) entry which is preliminary data.</text>
</comment>
<dbReference type="Proteomes" id="UP000179807">
    <property type="component" value="Unassembled WGS sequence"/>
</dbReference>
<dbReference type="EMBL" id="MLAK01000721">
    <property type="protein sequence ID" value="OHT06602.1"/>
    <property type="molecule type" value="Genomic_DNA"/>
</dbReference>
<feature type="compositionally biased region" description="Low complexity" evidence="2">
    <location>
        <begin position="738"/>
        <end position="759"/>
    </location>
</feature>
<evidence type="ECO:0000313" key="3">
    <source>
        <dbReference type="EMBL" id="OHT06602.1"/>
    </source>
</evidence>
<feature type="compositionally biased region" description="Low complexity" evidence="2">
    <location>
        <begin position="526"/>
        <end position="535"/>
    </location>
</feature>
<dbReference type="AlphaFoldDB" id="A0A1J4K6K5"/>
<feature type="compositionally biased region" description="Basic and acidic residues" evidence="2">
    <location>
        <begin position="806"/>
        <end position="816"/>
    </location>
</feature>
<feature type="coiled-coil region" evidence="1">
    <location>
        <begin position="244"/>
        <end position="323"/>
    </location>
</feature>
<dbReference type="PANTHER" id="PTHR45615">
    <property type="entry name" value="MYOSIN HEAVY CHAIN, NON-MUSCLE"/>
    <property type="match status" value="1"/>
</dbReference>
<dbReference type="GeneID" id="94838999"/>
<evidence type="ECO:0000256" key="2">
    <source>
        <dbReference type="SAM" id="MobiDB-lite"/>
    </source>
</evidence>
<feature type="compositionally biased region" description="Basic and acidic residues" evidence="2">
    <location>
        <begin position="537"/>
        <end position="547"/>
    </location>
</feature>
<dbReference type="RefSeq" id="XP_068359738.1">
    <property type="nucleotide sequence ID" value="XM_068504295.1"/>
</dbReference>
<dbReference type="PANTHER" id="PTHR45615:SF63">
    <property type="entry name" value="CHROMOSOME UNDETERMINED SCAFFOLD_10, WHOLE GENOME SHOTGUN SEQUENCE"/>
    <property type="match status" value="1"/>
</dbReference>
<feature type="region of interest" description="Disordered" evidence="2">
    <location>
        <begin position="519"/>
        <end position="547"/>
    </location>
</feature>
<feature type="coiled-coil region" evidence="1">
    <location>
        <begin position="635"/>
        <end position="676"/>
    </location>
</feature>
<keyword evidence="1" id="KW-0175">Coiled coil</keyword>
<feature type="coiled-coil region" evidence="1">
    <location>
        <begin position="1048"/>
        <end position="1144"/>
    </location>
</feature>